<accession>A0A4Z1E7U3</accession>
<gene>
    <name evidence="1" type="ORF">BTUL_0223g00010</name>
</gene>
<comment type="caution">
    <text evidence="1">The sequence shown here is derived from an EMBL/GenBank/DDBJ whole genome shotgun (WGS) entry which is preliminary data.</text>
</comment>
<evidence type="ECO:0000313" key="1">
    <source>
        <dbReference type="EMBL" id="TGO08146.1"/>
    </source>
</evidence>
<sequence length="103" mass="11300">MTESQDELTIAYEVGRTAKSRKPGGSSRKEMILSTDALVHQSSIDWGHRFAAEVFVKLRELEHQLSATETKAPASVIEEYALGSTSTGDHAAPWRTEHGFVAV</sequence>
<dbReference type="EMBL" id="PQXH01000223">
    <property type="protein sequence ID" value="TGO08146.1"/>
    <property type="molecule type" value="Genomic_DNA"/>
</dbReference>
<protein>
    <submittedName>
        <fullName evidence="1">Uncharacterized protein</fullName>
    </submittedName>
</protein>
<proteinExistence type="predicted"/>
<evidence type="ECO:0000313" key="2">
    <source>
        <dbReference type="Proteomes" id="UP000297777"/>
    </source>
</evidence>
<keyword evidence="2" id="KW-1185">Reference proteome</keyword>
<name>A0A4Z1E7U3_9HELO</name>
<reference evidence="1 2" key="1">
    <citation type="submission" date="2017-12" db="EMBL/GenBank/DDBJ databases">
        <title>Comparative genomics of Botrytis spp.</title>
        <authorList>
            <person name="Valero-Jimenez C.A."/>
            <person name="Tapia P."/>
            <person name="Veloso J."/>
            <person name="Silva-Moreno E."/>
            <person name="Staats M."/>
            <person name="Valdes J.H."/>
            <person name="Van Kan J.A.L."/>
        </authorList>
    </citation>
    <scope>NUCLEOTIDE SEQUENCE [LARGE SCALE GENOMIC DNA]</scope>
    <source>
        <strain evidence="1 2">Bt9001</strain>
    </source>
</reference>
<dbReference type="AlphaFoldDB" id="A0A4Z1E7U3"/>
<organism evidence="1 2">
    <name type="scientific">Botrytis tulipae</name>
    <dbReference type="NCBI Taxonomy" id="87230"/>
    <lineage>
        <taxon>Eukaryota</taxon>
        <taxon>Fungi</taxon>
        <taxon>Dikarya</taxon>
        <taxon>Ascomycota</taxon>
        <taxon>Pezizomycotina</taxon>
        <taxon>Leotiomycetes</taxon>
        <taxon>Helotiales</taxon>
        <taxon>Sclerotiniaceae</taxon>
        <taxon>Botrytis</taxon>
    </lineage>
</organism>
<dbReference type="OrthoDB" id="3547532at2759"/>
<dbReference type="Proteomes" id="UP000297777">
    <property type="component" value="Unassembled WGS sequence"/>
</dbReference>